<evidence type="ECO:0000313" key="2">
    <source>
        <dbReference type="RefSeq" id="XP_033349257.1"/>
    </source>
</evidence>
<dbReference type="GeneID" id="117233237"/>
<evidence type="ECO:0000313" key="1">
    <source>
        <dbReference type="Proteomes" id="UP000504631"/>
    </source>
</evidence>
<dbReference type="KEGG" id="bvk:117233237"/>
<gene>
    <name evidence="2" type="primary">LOC117233237</name>
</gene>
<organism evidence="1 2">
    <name type="scientific">Bombus vosnesenskii</name>
    <dbReference type="NCBI Taxonomy" id="207650"/>
    <lineage>
        <taxon>Eukaryota</taxon>
        <taxon>Metazoa</taxon>
        <taxon>Ecdysozoa</taxon>
        <taxon>Arthropoda</taxon>
        <taxon>Hexapoda</taxon>
        <taxon>Insecta</taxon>
        <taxon>Pterygota</taxon>
        <taxon>Neoptera</taxon>
        <taxon>Endopterygota</taxon>
        <taxon>Hymenoptera</taxon>
        <taxon>Apocrita</taxon>
        <taxon>Aculeata</taxon>
        <taxon>Apoidea</taxon>
        <taxon>Anthophila</taxon>
        <taxon>Apidae</taxon>
        <taxon>Bombus</taxon>
        <taxon>Pyrobombus</taxon>
    </lineage>
</organism>
<dbReference type="AlphaFoldDB" id="A0A6J3K841"/>
<dbReference type="Proteomes" id="UP000504631">
    <property type="component" value="Unplaced"/>
</dbReference>
<reference evidence="2" key="1">
    <citation type="submission" date="2025-08" db="UniProtKB">
        <authorList>
            <consortium name="RefSeq"/>
        </authorList>
    </citation>
    <scope>IDENTIFICATION</scope>
    <source>
        <tissue evidence="2">Muscle</tissue>
    </source>
</reference>
<proteinExistence type="predicted"/>
<sequence length="277" mass="33674">MDGYLTVLTKEHSNVEVGETTEQDFYSRKKILFEKVELFCCLIKANSKQHFVKETTWDTELYDFTRNIDKAKLEMTQWEILLENEKSDSNQFLQSIELNWERRKLARKNIRESLKQKIKMRTAKFSSKLSATNLRNEVRKRSVEVEVEWFDLRLKSLDGICYLRMNDLCNERYKARRRCLDQFEKYDRNIGSLYVYKLSLRIRQNLLNEEYAILQDHLVAQRSLYKRLKEESELDVKRAFLANVEYFRANHAARIIQRNWKLYCARMSWKKRKSRRY</sequence>
<accession>A0A6J3K841</accession>
<protein>
    <submittedName>
        <fullName evidence="2">Uncharacterized protein LOC117233237</fullName>
    </submittedName>
</protein>
<keyword evidence="1" id="KW-1185">Reference proteome</keyword>
<name>A0A6J3K841_9HYME</name>
<dbReference type="RefSeq" id="XP_033349257.1">
    <property type="nucleotide sequence ID" value="XM_033493366.1"/>
</dbReference>